<reference evidence="10" key="2">
    <citation type="journal article" date="2021" name="PeerJ">
        <title>Extensive microbial diversity within the chicken gut microbiome revealed by metagenomics and culture.</title>
        <authorList>
            <person name="Gilroy R."/>
            <person name="Ravi A."/>
            <person name="Getino M."/>
            <person name="Pursley I."/>
            <person name="Horton D.L."/>
            <person name="Alikhan N.F."/>
            <person name="Baker D."/>
            <person name="Gharbi K."/>
            <person name="Hall N."/>
            <person name="Watson M."/>
            <person name="Adriaenssens E.M."/>
            <person name="Foster-Nyarko E."/>
            <person name="Jarju S."/>
            <person name="Secka A."/>
            <person name="Antonio M."/>
            <person name="Oren A."/>
            <person name="Chaudhuri R.R."/>
            <person name="La Ragione R."/>
            <person name="Hildebrand F."/>
            <person name="Pallen M.J."/>
        </authorList>
    </citation>
    <scope>NUCLEOTIDE SEQUENCE</scope>
    <source>
        <strain evidence="10">11300</strain>
    </source>
</reference>
<keyword evidence="3" id="KW-0132">Cell division</keyword>
<keyword evidence="4 8" id="KW-0812">Transmembrane</keyword>
<feature type="transmembrane region" description="Helical" evidence="8">
    <location>
        <begin position="16"/>
        <end position="34"/>
    </location>
</feature>
<comment type="caution">
    <text evidence="10">The sequence shown here is derived from an EMBL/GenBank/DDBJ whole genome shotgun (WGS) entry which is preliminary data.</text>
</comment>
<sequence length="249" mass="28306">MKRKEKKRHKKPKINFWLKLLIVLAAAAGIYLFASSSMFDVTAYEVEGNSYYTDEEILVMGNCKTGGNIFWGTDCGDIKERLEQNAYMENVKVRRILPDTIRIEVTERVQTAALVYGEHYVVIDGEGIVLRNVEVEPQLTLIKGMTITKIEEGQAVEVEEKVRFRQIMDMLGAMKENDMYFVRVEISEAGVKAYVLENLMCQGTPQDITSSMEAGYLQEAVRELFSRGIERGTLKVSGDEYISFSPEID</sequence>
<evidence type="ECO:0000256" key="1">
    <source>
        <dbReference type="ARBA" id="ARBA00004370"/>
    </source>
</evidence>
<dbReference type="InterPro" id="IPR013685">
    <property type="entry name" value="POTRA_FtsQ_type"/>
</dbReference>
<dbReference type="GO" id="GO:0016020">
    <property type="term" value="C:membrane"/>
    <property type="evidence" value="ECO:0007669"/>
    <property type="project" value="UniProtKB-SubCell"/>
</dbReference>
<keyword evidence="7" id="KW-0131">Cell cycle</keyword>
<dbReference type="EMBL" id="DVMO01000088">
    <property type="protein sequence ID" value="HIU27915.1"/>
    <property type="molecule type" value="Genomic_DNA"/>
</dbReference>
<evidence type="ECO:0000313" key="10">
    <source>
        <dbReference type="EMBL" id="HIU27915.1"/>
    </source>
</evidence>
<evidence type="ECO:0000256" key="7">
    <source>
        <dbReference type="ARBA" id="ARBA00023306"/>
    </source>
</evidence>
<evidence type="ECO:0000256" key="3">
    <source>
        <dbReference type="ARBA" id="ARBA00022618"/>
    </source>
</evidence>
<dbReference type="GO" id="GO:0090529">
    <property type="term" value="P:cell septum assembly"/>
    <property type="evidence" value="ECO:0007669"/>
    <property type="project" value="InterPro"/>
</dbReference>
<protein>
    <submittedName>
        <fullName evidence="10">FtsQ-type POTRA domain-containing protein</fullName>
    </submittedName>
</protein>
<feature type="domain" description="POTRA" evidence="9">
    <location>
        <begin position="39"/>
        <end position="108"/>
    </location>
</feature>
<keyword evidence="5 8" id="KW-1133">Transmembrane helix</keyword>
<dbReference type="InterPro" id="IPR026579">
    <property type="entry name" value="FtsQ"/>
</dbReference>
<dbReference type="AlphaFoldDB" id="A0A9D1I6N9"/>
<organism evidence="10 11">
    <name type="scientific">Candidatus Fimisoma avicola</name>
    <dbReference type="NCBI Taxonomy" id="2840826"/>
    <lineage>
        <taxon>Bacteria</taxon>
        <taxon>Bacillati</taxon>
        <taxon>Bacillota</taxon>
        <taxon>Clostridia</taxon>
        <taxon>Eubacteriales</taxon>
        <taxon>Candidatus Fimisoma</taxon>
    </lineage>
</organism>
<name>A0A9D1I6N9_9FIRM</name>
<keyword evidence="6 8" id="KW-0472">Membrane</keyword>
<dbReference type="PROSITE" id="PS51779">
    <property type="entry name" value="POTRA"/>
    <property type="match status" value="1"/>
</dbReference>
<evidence type="ECO:0000256" key="2">
    <source>
        <dbReference type="ARBA" id="ARBA00022475"/>
    </source>
</evidence>
<accession>A0A9D1I6N9</accession>
<evidence type="ECO:0000313" key="11">
    <source>
        <dbReference type="Proteomes" id="UP000824091"/>
    </source>
</evidence>
<gene>
    <name evidence="10" type="ORF">IAD16_06010</name>
</gene>
<dbReference type="Pfam" id="PF08478">
    <property type="entry name" value="POTRA_1"/>
    <property type="match status" value="1"/>
</dbReference>
<comment type="subcellular location">
    <subcellularLocation>
        <location evidence="1">Membrane</location>
    </subcellularLocation>
</comment>
<evidence type="ECO:0000256" key="6">
    <source>
        <dbReference type="ARBA" id="ARBA00023136"/>
    </source>
</evidence>
<dbReference type="InterPro" id="IPR034746">
    <property type="entry name" value="POTRA"/>
</dbReference>
<evidence type="ECO:0000256" key="5">
    <source>
        <dbReference type="ARBA" id="ARBA00022989"/>
    </source>
</evidence>
<keyword evidence="2" id="KW-1003">Cell membrane</keyword>
<evidence type="ECO:0000256" key="4">
    <source>
        <dbReference type="ARBA" id="ARBA00022692"/>
    </source>
</evidence>
<evidence type="ECO:0000259" key="9">
    <source>
        <dbReference type="PROSITE" id="PS51779"/>
    </source>
</evidence>
<dbReference type="Gene3D" id="3.10.20.310">
    <property type="entry name" value="membrane protein fhac"/>
    <property type="match status" value="1"/>
</dbReference>
<evidence type="ECO:0000256" key="8">
    <source>
        <dbReference type="SAM" id="Phobius"/>
    </source>
</evidence>
<proteinExistence type="predicted"/>
<dbReference type="PANTHER" id="PTHR35851">
    <property type="entry name" value="CELL DIVISION PROTEIN FTSQ"/>
    <property type="match status" value="1"/>
</dbReference>
<reference evidence="10" key="1">
    <citation type="submission" date="2020-10" db="EMBL/GenBank/DDBJ databases">
        <authorList>
            <person name="Gilroy R."/>
        </authorList>
    </citation>
    <scope>NUCLEOTIDE SEQUENCE</scope>
    <source>
        <strain evidence="10">11300</strain>
    </source>
</reference>
<dbReference type="PANTHER" id="PTHR35851:SF1">
    <property type="entry name" value="CELL DIVISION PROTEIN FTSQ"/>
    <property type="match status" value="1"/>
</dbReference>
<dbReference type="Proteomes" id="UP000824091">
    <property type="component" value="Unassembled WGS sequence"/>
</dbReference>